<evidence type="ECO:0000256" key="4">
    <source>
        <dbReference type="ARBA" id="ARBA00022692"/>
    </source>
</evidence>
<dbReference type="CDD" id="cd06261">
    <property type="entry name" value="TM_PBP2"/>
    <property type="match status" value="1"/>
</dbReference>
<gene>
    <name evidence="9" type="primary">araP_2</name>
    <name evidence="9" type="ORF">RS86_00536</name>
</gene>
<feature type="transmembrane region" description="Helical" evidence="7">
    <location>
        <begin position="122"/>
        <end position="142"/>
    </location>
</feature>
<name>A0A0F0LPR3_9MICO</name>
<evidence type="ECO:0000256" key="7">
    <source>
        <dbReference type="RuleBase" id="RU363032"/>
    </source>
</evidence>
<dbReference type="Proteomes" id="UP000033740">
    <property type="component" value="Unassembled WGS sequence"/>
</dbReference>
<comment type="subcellular location">
    <subcellularLocation>
        <location evidence="1 7">Cell membrane</location>
        <topology evidence="1 7">Multi-pass membrane protein</topology>
    </subcellularLocation>
</comment>
<dbReference type="STRING" id="582680.RS86_00536"/>
<dbReference type="PROSITE" id="PS50928">
    <property type="entry name" value="ABC_TM1"/>
    <property type="match status" value="1"/>
</dbReference>
<dbReference type="PATRIC" id="fig|582680.6.peg.551"/>
<keyword evidence="10" id="KW-1185">Reference proteome</keyword>
<feature type="transmembrane region" description="Helical" evidence="7">
    <location>
        <begin position="173"/>
        <end position="195"/>
    </location>
</feature>
<evidence type="ECO:0000256" key="1">
    <source>
        <dbReference type="ARBA" id="ARBA00004651"/>
    </source>
</evidence>
<dbReference type="InterPro" id="IPR051393">
    <property type="entry name" value="ABC_transporter_permease"/>
</dbReference>
<dbReference type="InterPro" id="IPR000515">
    <property type="entry name" value="MetI-like"/>
</dbReference>
<feature type="transmembrane region" description="Helical" evidence="7">
    <location>
        <begin position="274"/>
        <end position="296"/>
    </location>
</feature>
<evidence type="ECO:0000256" key="2">
    <source>
        <dbReference type="ARBA" id="ARBA00022448"/>
    </source>
</evidence>
<keyword evidence="4 7" id="KW-0812">Transmembrane</keyword>
<evidence type="ECO:0000256" key="6">
    <source>
        <dbReference type="ARBA" id="ARBA00023136"/>
    </source>
</evidence>
<organism evidence="9 10">
    <name type="scientific">Microbacterium azadirachtae</name>
    <dbReference type="NCBI Taxonomy" id="582680"/>
    <lineage>
        <taxon>Bacteria</taxon>
        <taxon>Bacillati</taxon>
        <taxon>Actinomycetota</taxon>
        <taxon>Actinomycetes</taxon>
        <taxon>Micrococcales</taxon>
        <taxon>Microbacteriaceae</taxon>
        <taxon>Microbacterium</taxon>
    </lineage>
</organism>
<proteinExistence type="inferred from homology"/>
<keyword evidence="6 7" id="KW-0472">Membrane</keyword>
<feature type="transmembrane region" description="Helical" evidence="7">
    <location>
        <begin position="216"/>
        <end position="238"/>
    </location>
</feature>
<dbReference type="EMBL" id="JYIX01000024">
    <property type="protein sequence ID" value="KJL35153.1"/>
    <property type="molecule type" value="Genomic_DNA"/>
</dbReference>
<feature type="transmembrane region" description="Helical" evidence="7">
    <location>
        <begin position="29"/>
        <end position="58"/>
    </location>
</feature>
<evidence type="ECO:0000256" key="3">
    <source>
        <dbReference type="ARBA" id="ARBA00022475"/>
    </source>
</evidence>
<keyword evidence="3" id="KW-1003">Cell membrane</keyword>
<sequence>MFTTQVQGVVDARHPAPAQPGRRKRRPGLAGYGFVGLYTVLLLAFGVGPALYAVYLAFVNADGQFVGLGQFVKVATDYRFAESFINIGGYVVIWLVTLLILTVGLALIVHQRSRFVSSTLRFIFYLPGALAGVAGVLVWLFMLDPTTSPFSSLLHLLGMNSFQKVILPPNLPWLFVIIAFWIGAGGWIVIMYGALNNIPNEIMDASRVDGANAFQLAWYIQIPMISKWIVYMAVLAFAGGTQLFVEPQLLGNNISPTWSPNELNYVYAFANNDFNGAAALSLYLLLICAVGAFFLISRSGLFKVDDE</sequence>
<dbReference type="SUPFAM" id="SSF161098">
    <property type="entry name" value="MetI-like"/>
    <property type="match status" value="1"/>
</dbReference>
<dbReference type="GO" id="GO:0055085">
    <property type="term" value="P:transmembrane transport"/>
    <property type="evidence" value="ECO:0007669"/>
    <property type="project" value="InterPro"/>
</dbReference>
<feature type="domain" description="ABC transmembrane type-1" evidence="8">
    <location>
        <begin position="84"/>
        <end position="295"/>
    </location>
</feature>
<evidence type="ECO:0000259" key="8">
    <source>
        <dbReference type="PROSITE" id="PS50928"/>
    </source>
</evidence>
<keyword evidence="2 7" id="KW-0813">Transport</keyword>
<feature type="transmembrane region" description="Helical" evidence="7">
    <location>
        <begin position="87"/>
        <end position="110"/>
    </location>
</feature>
<dbReference type="PANTHER" id="PTHR30193:SF37">
    <property type="entry name" value="INNER MEMBRANE ABC TRANSPORTER PERMEASE PROTEIN YCJO"/>
    <property type="match status" value="1"/>
</dbReference>
<comment type="caution">
    <text evidence="9">The sequence shown here is derived from an EMBL/GenBank/DDBJ whole genome shotgun (WGS) entry which is preliminary data.</text>
</comment>
<dbReference type="InterPro" id="IPR035906">
    <property type="entry name" value="MetI-like_sf"/>
</dbReference>
<dbReference type="RefSeq" id="WP_052680028.1">
    <property type="nucleotide sequence ID" value="NZ_JYIX01000024.1"/>
</dbReference>
<keyword evidence="5 7" id="KW-1133">Transmembrane helix</keyword>
<evidence type="ECO:0000313" key="9">
    <source>
        <dbReference type="EMBL" id="KJL35153.1"/>
    </source>
</evidence>
<comment type="similarity">
    <text evidence="7">Belongs to the binding-protein-dependent transport system permease family.</text>
</comment>
<evidence type="ECO:0000256" key="5">
    <source>
        <dbReference type="ARBA" id="ARBA00022989"/>
    </source>
</evidence>
<evidence type="ECO:0000313" key="10">
    <source>
        <dbReference type="Proteomes" id="UP000033740"/>
    </source>
</evidence>
<dbReference type="Pfam" id="PF00528">
    <property type="entry name" value="BPD_transp_1"/>
    <property type="match status" value="1"/>
</dbReference>
<dbReference type="GO" id="GO:0005886">
    <property type="term" value="C:plasma membrane"/>
    <property type="evidence" value="ECO:0007669"/>
    <property type="project" value="UniProtKB-SubCell"/>
</dbReference>
<accession>A0A0F0LPR3</accession>
<protein>
    <submittedName>
        <fullName evidence="9">L-arabinose transport system permease protein AraP</fullName>
    </submittedName>
</protein>
<dbReference type="Gene3D" id="1.10.3720.10">
    <property type="entry name" value="MetI-like"/>
    <property type="match status" value="1"/>
</dbReference>
<dbReference type="PANTHER" id="PTHR30193">
    <property type="entry name" value="ABC TRANSPORTER PERMEASE PROTEIN"/>
    <property type="match status" value="1"/>
</dbReference>
<reference evidence="9 10" key="1">
    <citation type="submission" date="2015-02" db="EMBL/GenBank/DDBJ databases">
        <title>Draft genome sequences of ten Microbacterium spp. with emphasis on heavy metal contaminated environments.</title>
        <authorList>
            <person name="Corretto E."/>
        </authorList>
    </citation>
    <scope>NUCLEOTIDE SEQUENCE [LARGE SCALE GENOMIC DNA]</scope>
    <source>
        <strain evidence="9 10">ARN176</strain>
    </source>
</reference>
<dbReference type="AlphaFoldDB" id="A0A0F0LPR3"/>